<feature type="region of interest" description="Disordered" evidence="1">
    <location>
        <begin position="197"/>
        <end position="217"/>
    </location>
</feature>
<comment type="caution">
    <text evidence="3">The sequence shown here is derived from an EMBL/GenBank/DDBJ whole genome shotgun (WGS) entry which is preliminary data.</text>
</comment>
<dbReference type="AlphaFoldDB" id="A0A8J6AY15"/>
<gene>
    <name evidence="3" type="ORF">J8273_7492</name>
</gene>
<dbReference type="PROSITE" id="PS51886">
    <property type="entry name" value="TLDC"/>
    <property type="match status" value="1"/>
</dbReference>
<accession>A0A8J6AY15</accession>
<feature type="compositionally biased region" description="Basic and acidic residues" evidence="1">
    <location>
        <begin position="319"/>
        <end position="334"/>
    </location>
</feature>
<dbReference type="EMBL" id="JAHDYR010000062">
    <property type="protein sequence ID" value="KAG9391218.1"/>
    <property type="molecule type" value="Genomic_DNA"/>
</dbReference>
<dbReference type="Pfam" id="PF07534">
    <property type="entry name" value="TLD"/>
    <property type="match status" value="1"/>
</dbReference>
<sequence>MSQPIQIRCLLCDGMKKIRGTLSLLHYAIQFEPDADDSYVTAEDAVNPGNGHLKYLVNIKPSCVRHSALATHLPTTDVEHIYYELEHIVSKSIAARYHRRGSLEKIYSPVHRSVSRHSLDMERTSLWTGDEPIKAQPRLPRHYLLLSYRRRDASSKKRRVVRSHAYFLADAAQLLGLYGALIASVVSSKRYDRKLKEQRRKGVSLMEPPSGAGLSPPHTDEAVVALFNRAAEHLPIPVADDNRKQLAGKLARSRDGLQQVRTHYQLPPLPSHRKPVYDYPSDVTVDSFASSDEEIGIRMRASTNEEEPTPRSRFGRGAIRRDHPAAHRSPQKERTLPVFEPVTGEASVDHEIEQVIPSLAQAPSVPMTPNRPAVMTTVAFQTVLNAAPRVFTATAPTLLYSDQTHGRSLKTLYRNCEGFDATVLCIETELGGVIGAFVTSEWRPHQHRTYYGTGESFVFRAKGRACTLFPWSGANNSFQLCCNDILAVGGGGPGLGAAIYLTRTLEKGESCDCPTFTAPCLSRWAGSEDRTHCEFAVASIDVWGLHRMATGR</sequence>
<keyword evidence="4" id="KW-1185">Reference proteome</keyword>
<evidence type="ECO:0000313" key="3">
    <source>
        <dbReference type="EMBL" id="KAG9391218.1"/>
    </source>
</evidence>
<dbReference type="SMART" id="SM00584">
    <property type="entry name" value="TLDc"/>
    <property type="match status" value="1"/>
</dbReference>
<dbReference type="Proteomes" id="UP000717585">
    <property type="component" value="Unassembled WGS sequence"/>
</dbReference>
<evidence type="ECO:0000259" key="2">
    <source>
        <dbReference type="PROSITE" id="PS51886"/>
    </source>
</evidence>
<evidence type="ECO:0000256" key="1">
    <source>
        <dbReference type="SAM" id="MobiDB-lite"/>
    </source>
</evidence>
<dbReference type="PANTHER" id="PTHR23354">
    <property type="entry name" value="NUCLEOLAR PROTEIN 7/ESTROGEN RECEPTOR COACTIVATOR-RELATED"/>
    <property type="match status" value="1"/>
</dbReference>
<dbReference type="OrthoDB" id="26679at2759"/>
<dbReference type="InterPro" id="IPR006571">
    <property type="entry name" value="TLDc_dom"/>
</dbReference>
<name>A0A8J6AY15_9EUKA</name>
<protein>
    <recommendedName>
        <fullName evidence="2">TLDc domain-containing protein</fullName>
    </recommendedName>
</protein>
<proteinExistence type="predicted"/>
<dbReference type="PANTHER" id="PTHR23354:SF122">
    <property type="entry name" value="GTPASE-ACTIVATING PROTEIN SKYWALKER"/>
    <property type="match status" value="1"/>
</dbReference>
<evidence type="ECO:0000313" key="4">
    <source>
        <dbReference type="Proteomes" id="UP000717585"/>
    </source>
</evidence>
<organism evidence="3 4">
    <name type="scientific">Carpediemonas membranifera</name>
    <dbReference type="NCBI Taxonomy" id="201153"/>
    <lineage>
        <taxon>Eukaryota</taxon>
        <taxon>Metamonada</taxon>
        <taxon>Carpediemonas-like organisms</taxon>
        <taxon>Carpediemonas</taxon>
    </lineage>
</organism>
<reference evidence="3" key="1">
    <citation type="submission" date="2021-05" db="EMBL/GenBank/DDBJ databases">
        <title>A free-living protist that lacks canonical eukaryotic 1 DNA replication and segregation systems.</title>
        <authorList>
            <person name="Salas-Leiva D.E."/>
            <person name="Tromer E.C."/>
            <person name="Curtis B.A."/>
            <person name="Jerlstrom-Hultqvist J."/>
            <person name="Kolisko M."/>
            <person name="Yi Z."/>
            <person name="Salas-Leiva J.S."/>
            <person name="Gallot-Lavallee L."/>
            <person name="Kops G.J.P.L."/>
            <person name="Archibald J.M."/>
            <person name="Simpson A.G.B."/>
            <person name="Roger A.J."/>
        </authorList>
    </citation>
    <scope>NUCLEOTIDE SEQUENCE</scope>
    <source>
        <strain evidence="3">BICM</strain>
    </source>
</reference>
<feature type="region of interest" description="Disordered" evidence="1">
    <location>
        <begin position="298"/>
        <end position="334"/>
    </location>
</feature>
<feature type="domain" description="TLDc" evidence="2">
    <location>
        <begin position="373"/>
        <end position="546"/>
    </location>
</feature>